<dbReference type="EMBL" id="BARS01040738">
    <property type="protein sequence ID" value="GAG38996.1"/>
    <property type="molecule type" value="Genomic_DNA"/>
</dbReference>
<protein>
    <submittedName>
        <fullName evidence="1">Uncharacterized protein</fullName>
    </submittedName>
</protein>
<name>X0YQM0_9ZZZZ</name>
<dbReference type="AlphaFoldDB" id="X0YQM0"/>
<evidence type="ECO:0000313" key="1">
    <source>
        <dbReference type="EMBL" id="GAG38996.1"/>
    </source>
</evidence>
<dbReference type="Gene3D" id="2.60.120.200">
    <property type="match status" value="1"/>
</dbReference>
<sequence length="253" mass="27478">QLLSDGSQTLDTFPNGELRAGSQARVVRFTQDLTTTLFQPTLESAGLILTEVLGEDEKGNYLHLDGLINAQNAYVPDHLQDYFDFGVDDDFMIDFMIRGETIFHTTSASYAALNTKTLVFTIDGNTYTVTFTAGATDAASVVSEINDQQDEAVEAQVLGTTEFRVRSIVDTGYFTVSGTAQAQLNFAAPVVKIIAKHDGVDTGYYFQQDGTGDLTFFLESGGTGKTITADSDFHVLDGLWHYVAVVVDYDGNG</sequence>
<proteinExistence type="predicted"/>
<accession>X0YQM0</accession>
<gene>
    <name evidence="1" type="ORF">S01H1_62057</name>
</gene>
<reference evidence="1" key="1">
    <citation type="journal article" date="2014" name="Front. Microbiol.">
        <title>High frequency of phylogenetically diverse reductive dehalogenase-homologous genes in deep subseafloor sedimentary metagenomes.</title>
        <authorList>
            <person name="Kawai M."/>
            <person name="Futagami T."/>
            <person name="Toyoda A."/>
            <person name="Takaki Y."/>
            <person name="Nishi S."/>
            <person name="Hori S."/>
            <person name="Arai W."/>
            <person name="Tsubouchi T."/>
            <person name="Morono Y."/>
            <person name="Uchiyama I."/>
            <person name="Ito T."/>
            <person name="Fujiyama A."/>
            <person name="Inagaki F."/>
            <person name="Takami H."/>
        </authorList>
    </citation>
    <scope>NUCLEOTIDE SEQUENCE</scope>
    <source>
        <strain evidence="1">Expedition CK06-06</strain>
    </source>
</reference>
<feature type="non-terminal residue" evidence="1">
    <location>
        <position position="1"/>
    </location>
</feature>
<feature type="non-terminal residue" evidence="1">
    <location>
        <position position="253"/>
    </location>
</feature>
<organism evidence="1">
    <name type="scientific">marine sediment metagenome</name>
    <dbReference type="NCBI Taxonomy" id="412755"/>
    <lineage>
        <taxon>unclassified sequences</taxon>
        <taxon>metagenomes</taxon>
        <taxon>ecological metagenomes</taxon>
    </lineage>
</organism>
<comment type="caution">
    <text evidence="1">The sequence shown here is derived from an EMBL/GenBank/DDBJ whole genome shotgun (WGS) entry which is preliminary data.</text>
</comment>